<dbReference type="GO" id="GO:0008270">
    <property type="term" value="F:zinc ion binding"/>
    <property type="evidence" value="ECO:0007669"/>
    <property type="project" value="TreeGrafter"/>
</dbReference>
<dbReference type="SUPFAM" id="SSF141678">
    <property type="entry name" value="MAL13P1.257-like"/>
    <property type="match status" value="1"/>
</dbReference>
<dbReference type="AlphaFoldDB" id="A0A8S4S434"/>
<sequence>MVKISLQIRATLECIEKLYTSHPHYQWFLKLKCSSCGEVTEKFHDLTEADKVPQKHNRSETNLLIKCKLCSRENNIDVIEGSNGAFTSNDVGKYKSIVTFDCRGIEPVDFEPKSGWIAEAEDDGKKFEDVDLTEKEWVDYDEKNRTSVGIYELEWQFIKVNAVLVGPQQGGQTTSNESLEASGPGPWILELSTKDLCPAVDFNRLK</sequence>
<dbReference type="PANTHER" id="PTHR12857">
    <property type="entry name" value="CXXC MOTIF CONTAINING ZINC BINDING PROTEIN"/>
    <property type="match status" value="1"/>
</dbReference>
<comment type="caution">
    <text evidence="4">The sequence shown here is derived from an EMBL/GenBank/DDBJ whole genome shotgun (WGS) entry which is preliminary data.</text>
</comment>
<dbReference type="Pfam" id="PF05907">
    <property type="entry name" value="CXXC_Zn-b_euk"/>
    <property type="match status" value="1"/>
</dbReference>
<accession>A0A8S4S434</accession>
<evidence type="ECO:0000256" key="2">
    <source>
        <dbReference type="ARBA" id="ARBA00022723"/>
    </source>
</evidence>
<evidence type="ECO:0000256" key="3">
    <source>
        <dbReference type="ARBA" id="ARBA00022833"/>
    </source>
</evidence>
<evidence type="ECO:0000313" key="4">
    <source>
        <dbReference type="EMBL" id="CAH2244770.1"/>
    </source>
</evidence>
<keyword evidence="3" id="KW-0862">Zinc</keyword>
<proteinExistence type="inferred from homology"/>
<evidence type="ECO:0000313" key="5">
    <source>
        <dbReference type="Proteomes" id="UP000838756"/>
    </source>
</evidence>
<dbReference type="EMBL" id="CAKXAJ010025854">
    <property type="protein sequence ID" value="CAH2244770.1"/>
    <property type="molecule type" value="Genomic_DNA"/>
</dbReference>
<dbReference type="Proteomes" id="UP000838756">
    <property type="component" value="Unassembled WGS sequence"/>
</dbReference>
<dbReference type="PANTHER" id="PTHR12857:SF0">
    <property type="entry name" value="CXXC MOTIF CONTAINING ZINC BINDING PROTEIN"/>
    <property type="match status" value="1"/>
</dbReference>
<reference evidence="4" key="1">
    <citation type="submission" date="2022-03" db="EMBL/GenBank/DDBJ databases">
        <authorList>
            <person name="Lindestad O."/>
        </authorList>
    </citation>
    <scope>NUCLEOTIDE SEQUENCE</scope>
</reference>
<gene>
    <name evidence="4" type="primary">jg6659</name>
    <name evidence="4" type="ORF">PAEG_LOCUS20681</name>
</gene>
<keyword evidence="2" id="KW-0479">Metal-binding</keyword>
<dbReference type="OrthoDB" id="10248838at2759"/>
<dbReference type="InterPro" id="IPR008584">
    <property type="entry name" value="CXXC_Zn-binding_euk"/>
</dbReference>
<comment type="similarity">
    <text evidence="1">Belongs to the UPF0587 family.</text>
</comment>
<name>A0A8S4S434_9NEOP</name>
<evidence type="ECO:0000256" key="1">
    <source>
        <dbReference type="ARBA" id="ARBA00007818"/>
    </source>
</evidence>
<keyword evidence="5" id="KW-1185">Reference proteome</keyword>
<organism evidence="4 5">
    <name type="scientific">Pararge aegeria aegeria</name>
    <dbReference type="NCBI Taxonomy" id="348720"/>
    <lineage>
        <taxon>Eukaryota</taxon>
        <taxon>Metazoa</taxon>
        <taxon>Ecdysozoa</taxon>
        <taxon>Arthropoda</taxon>
        <taxon>Hexapoda</taxon>
        <taxon>Insecta</taxon>
        <taxon>Pterygota</taxon>
        <taxon>Neoptera</taxon>
        <taxon>Endopterygota</taxon>
        <taxon>Lepidoptera</taxon>
        <taxon>Glossata</taxon>
        <taxon>Ditrysia</taxon>
        <taxon>Papilionoidea</taxon>
        <taxon>Nymphalidae</taxon>
        <taxon>Satyrinae</taxon>
        <taxon>Satyrini</taxon>
        <taxon>Parargina</taxon>
        <taxon>Pararge</taxon>
    </lineage>
</organism>
<protein>
    <submittedName>
        <fullName evidence="4">Jg6659 protein</fullName>
    </submittedName>
</protein>